<keyword evidence="6 8" id="KW-0472">Membrane</keyword>
<dbReference type="PANTHER" id="PTHR14297:SF8">
    <property type="entry name" value="ENDOPLASMIC RETICULUM MEMBRANE ADAPTER PROTEIN XK"/>
    <property type="match status" value="1"/>
</dbReference>
<evidence type="ECO:0000256" key="5">
    <source>
        <dbReference type="ARBA" id="ARBA00022989"/>
    </source>
</evidence>
<dbReference type="PANTHER" id="PTHR14297">
    <property type="entry name" value="MEMBRANE TRANSPORT PROTEIN XK FAMILY MEMBER"/>
    <property type="match status" value="1"/>
</dbReference>
<comment type="similarity">
    <text evidence="3 8">Belongs to the XK family.</text>
</comment>
<organism evidence="10 11">
    <name type="scientific">Lepidothrix coronata</name>
    <name type="common">blue-crowned manakin</name>
    <dbReference type="NCBI Taxonomy" id="321398"/>
    <lineage>
        <taxon>Eukaryota</taxon>
        <taxon>Metazoa</taxon>
        <taxon>Chordata</taxon>
        <taxon>Craniata</taxon>
        <taxon>Vertebrata</taxon>
        <taxon>Euteleostomi</taxon>
        <taxon>Archelosauria</taxon>
        <taxon>Archosauria</taxon>
        <taxon>Dinosauria</taxon>
        <taxon>Saurischia</taxon>
        <taxon>Theropoda</taxon>
        <taxon>Coelurosauria</taxon>
        <taxon>Aves</taxon>
        <taxon>Neognathae</taxon>
        <taxon>Neoaves</taxon>
        <taxon>Telluraves</taxon>
        <taxon>Australaves</taxon>
        <taxon>Passeriformes</taxon>
        <taxon>Pipridae</taxon>
        <taxon>Lepidothrix</taxon>
    </lineage>
</organism>
<dbReference type="OrthoDB" id="10037417at2759"/>
<feature type="binding site" evidence="7">
    <location>
        <position position="331"/>
    </location>
    <ligand>
        <name>Zn(2+)</name>
        <dbReference type="ChEBI" id="CHEBI:29105"/>
    </ligand>
</feature>
<feature type="transmembrane region" description="Helical" evidence="8">
    <location>
        <begin position="627"/>
        <end position="649"/>
    </location>
</feature>
<dbReference type="InterPro" id="IPR018629">
    <property type="entry name" value="XK-rel"/>
</dbReference>
<evidence type="ECO:0000256" key="4">
    <source>
        <dbReference type="ARBA" id="ARBA00022692"/>
    </source>
</evidence>
<comment type="subcellular location">
    <subcellularLocation>
        <location evidence="1 8">Membrane</location>
        <topology evidence="1 8">Multi-pass membrane protein</topology>
    </subcellularLocation>
</comment>
<gene>
    <name evidence="11" type="primary">LOC108495357</name>
</gene>
<evidence type="ECO:0000313" key="11">
    <source>
        <dbReference type="RefSeq" id="XP_017666472.1"/>
    </source>
</evidence>
<proteinExistence type="inferred from homology"/>
<evidence type="ECO:0000256" key="6">
    <source>
        <dbReference type="ARBA" id="ARBA00023136"/>
    </source>
</evidence>
<evidence type="ECO:0000256" key="8">
    <source>
        <dbReference type="RuleBase" id="RU910716"/>
    </source>
</evidence>
<dbReference type="FunFam" id="1.50.10.10:FF:000012">
    <property type="entry name" value="LanC-like protein 3"/>
    <property type="match status" value="1"/>
</dbReference>
<protein>
    <recommendedName>
        <fullName evidence="8">XK-related protein</fullName>
    </recommendedName>
</protein>
<dbReference type="SUPFAM" id="SSF158745">
    <property type="entry name" value="LanC-like"/>
    <property type="match status" value="1"/>
</dbReference>
<sequence length="721" mass="81832">MESQRCFANRFDDYPGSPAAAPDREAAVPLVTATIERILRELPPLGGPRGCPGGLYGGVAGVAYMLYHVAQCPLFAPSRDSYLRAARRVVDACLRYQEGCGEADADTRAAFLLGGAGVYAVAALVYRALGLPEFARPLGKFRELSEVCAPLSFLECGSDELFVGRAGYLCAALVLKQRLGMEVLTPAQIKSICLAILESGKQYAVKKRKPFPLMYSYYGTEYLGAAHGLSSILQMLLSYYEYLQPADQELVWQSVDFLMDQEQNSNWPPELGETIERENELVHWCHGAPGIAYLFAKAYLVSKKPQYLDTCIRCGELTWQKGLLKKGPGICHGVAGSAYVFLLLYRLTGNSKYIYRAQRCVEAFYIYYHAGRIEDPYVSITKKWQVPKDGYSEEIEKEVGQAERKLRTHRSAFSRASVIQAFLGSAPQLTLQLYISVMQREITAARSIFMLLSLLSIVYGALRCNILALKIKYDDYEVHVKPAAYLCIFLWRSFEIATRVTVLVLFSSVLRIWIFPVTMVNFFGFYFFPWILFWRSRSPFPENIEKEFSRVGTTIVLCLLTFLYAGINMFCWSAVQVELNDPDLISKSQNWYQMAMYYTLRFVENAFLLLMWYLHKTDIYMYVCTPLLFLRLLLGYCMAIFFMLVFYQFCHPCKKLFSSSITEALLSCLKFLFFMRKTPKSTVLREEAAVKTPENTDEAQSSSKTIDSQKGYLHQSASSNA</sequence>
<feature type="transmembrane region" description="Helical" evidence="8">
    <location>
        <begin position="444"/>
        <end position="462"/>
    </location>
</feature>
<dbReference type="Proteomes" id="UP000504624">
    <property type="component" value="Unplaced"/>
</dbReference>
<comment type="similarity">
    <text evidence="2">Belongs to the LanC-like protein family.</text>
</comment>
<evidence type="ECO:0000256" key="2">
    <source>
        <dbReference type="ARBA" id="ARBA00007179"/>
    </source>
</evidence>
<feature type="compositionally biased region" description="Polar residues" evidence="9">
    <location>
        <begin position="698"/>
        <end position="708"/>
    </location>
</feature>
<feature type="binding site" evidence="7">
    <location>
        <position position="285"/>
    </location>
    <ligand>
        <name>Zn(2+)</name>
        <dbReference type="ChEBI" id="CHEBI:29105"/>
    </ligand>
</feature>
<dbReference type="InterPro" id="IPR012341">
    <property type="entry name" value="6hp_glycosidase-like_sf"/>
</dbReference>
<dbReference type="PRINTS" id="PR01951">
    <property type="entry name" value="LANCEUKARYTE"/>
</dbReference>
<dbReference type="InterPro" id="IPR051773">
    <property type="entry name" value="XK-related_adapter"/>
</dbReference>
<keyword evidence="7" id="KW-0479">Metal-binding</keyword>
<dbReference type="GO" id="GO:0005886">
    <property type="term" value="C:plasma membrane"/>
    <property type="evidence" value="ECO:0007669"/>
    <property type="project" value="UniProtKB-ARBA"/>
</dbReference>
<evidence type="ECO:0000256" key="9">
    <source>
        <dbReference type="SAM" id="MobiDB-lite"/>
    </source>
</evidence>
<evidence type="ECO:0000313" key="10">
    <source>
        <dbReference type="Proteomes" id="UP000504624"/>
    </source>
</evidence>
<dbReference type="CDD" id="cd04794">
    <property type="entry name" value="euk_LANCL"/>
    <property type="match status" value="1"/>
</dbReference>
<dbReference type="SMART" id="SM01260">
    <property type="entry name" value="LANC_like"/>
    <property type="match status" value="1"/>
</dbReference>
<keyword evidence="7" id="KW-0862">Zinc</keyword>
<dbReference type="Gene3D" id="1.50.10.10">
    <property type="match status" value="1"/>
</dbReference>
<keyword evidence="10" id="KW-1185">Reference proteome</keyword>
<feature type="transmembrane region" description="Helical" evidence="8">
    <location>
        <begin position="554"/>
        <end position="575"/>
    </location>
</feature>
<dbReference type="InterPro" id="IPR007822">
    <property type="entry name" value="LANC-like"/>
</dbReference>
<dbReference type="GO" id="GO:0031179">
    <property type="term" value="P:peptide modification"/>
    <property type="evidence" value="ECO:0007669"/>
    <property type="project" value="InterPro"/>
</dbReference>
<dbReference type="GO" id="GO:0005975">
    <property type="term" value="P:carbohydrate metabolic process"/>
    <property type="evidence" value="ECO:0007669"/>
    <property type="project" value="InterPro"/>
</dbReference>
<keyword evidence="5 8" id="KW-1133">Transmembrane helix</keyword>
<feature type="binding site" evidence="7">
    <location>
        <position position="332"/>
    </location>
    <ligand>
        <name>Zn(2+)</name>
        <dbReference type="ChEBI" id="CHEBI:29105"/>
    </ligand>
</feature>
<evidence type="ECO:0000256" key="7">
    <source>
        <dbReference type="PIRSR" id="PIRSR607822-1"/>
    </source>
</evidence>
<reference evidence="11" key="1">
    <citation type="submission" date="2025-08" db="UniProtKB">
        <authorList>
            <consortium name="RefSeq"/>
        </authorList>
    </citation>
    <scope>IDENTIFICATION</scope>
</reference>
<dbReference type="InterPro" id="IPR020464">
    <property type="entry name" value="LanC-like_prot_euk"/>
</dbReference>
<dbReference type="PRINTS" id="PR01950">
    <property type="entry name" value="LANCSUPER"/>
</dbReference>
<dbReference type="Pfam" id="PF09815">
    <property type="entry name" value="XK-related"/>
    <property type="match status" value="1"/>
</dbReference>
<name>A0A6J0GWU1_9PASS</name>
<evidence type="ECO:0000256" key="1">
    <source>
        <dbReference type="ARBA" id="ARBA00004141"/>
    </source>
</evidence>
<keyword evidence="4 8" id="KW-0812">Transmembrane</keyword>
<dbReference type="RefSeq" id="XP_017666472.1">
    <property type="nucleotide sequence ID" value="XM_017810983.1"/>
</dbReference>
<feature type="region of interest" description="Disordered" evidence="9">
    <location>
        <begin position="686"/>
        <end position="721"/>
    </location>
</feature>
<feature type="transmembrane region" description="Helical" evidence="8">
    <location>
        <begin position="512"/>
        <end position="533"/>
    </location>
</feature>
<dbReference type="GeneID" id="108495357"/>
<dbReference type="AlphaFoldDB" id="A0A6J0GWU1"/>
<feature type="transmembrane region" description="Helical" evidence="8">
    <location>
        <begin position="595"/>
        <end position="615"/>
    </location>
</feature>
<evidence type="ECO:0000256" key="3">
    <source>
        <dbReference type="ARBA" id="ARBA00008789"/>
    </source>
</evidence>
<accession>A0A6J0GWU1</accession>
<dbReference type="GO" id="GO:0046872">
    <property type="term" value="F:metal ion binding"/>
    <property type="evidence" value="ECO:0007669"/>
    <property type="project" value="UniProtKB-KW"/>
</dbReference>